<proteinExistence type="predicted"/>
<sequence>MFGFKGKYGVSFSLNRLIGISGLKNSIARKTGIPTTKGGIERKIGRTIINTIFGK</sequence>
<dbReference type="RefSeq" id="WP_344816626.1">
    <property type="nucleotide sequence ID" value="NZ_BAABCS010000018.1"/>
</dbReference>
<dbReference type="Proteomes" id="UP001500426">
    <property type="component" value="Unassembled WGS sequence"/>
</dbReference>
<dbReference type="EMBL" id="BAABCS010000018">
    <property type="protein sequence ID" value="GAA4052975.1"/>
    <property type="molecule type" value="Genomic_DNA"/>
</dbReference>
<keyword evidence="2" id="KW-1185">Reference proteome</keyword>
<accession>A0ABP7UUB8</accession>
<gene>
    <name evidence="1" type="ORF">GCM10022388_19110</name>
</gene>
<name>A0ABP7UUB8_9FLAO</name>
<reference evidence="2" key="1">
    <citation type="journal article" date="2019" name="Int. J. Syst. Evol. Microbiol.">
        <title>The Global Catalogue of Microorganisms (GCM) 10K type strain sequencing project: providing services to taxonomists for standard genome sequencing and annotation.</title>
        <authorList>
            <consortium name="The Broad Institute Genomics Platform"/>
            <consortium name="The Broad Institute Genome Sequencing Center for Infectious Disease"/>
            <person name="Wu L."/>
            <person name="Ma J."/>
        </authorList>
    </citation>
    <scope>NUCLEOTIDE SEQUENCE [LARGE SCALE GENOMIC DNA]</scope>
    <source>
        <strain evidence="2">JCM 17068</strain>
    </source>
</reference>
<evidence type="ECO:0000313" key="2">
    <source>
        <dbReference type="Proteomes" id="UP001500426"/>
    </source>
</evidence>
<evidence type="ECO:0000313" key="1">
    <source>
        <dbReference type="EMBL" id="GAA4052975.1"/>
    </source>
</evidence>
<organism evidence="1 2">
    <name type="scientific">Flavobacterium chungnamense</name>
    <dbReference type="NCBI Taxonomy" id="706182"/>
    <lineage>
        <taxon>Bacteria</taxon>
        <taxon>Pseudomonadati</taxon>
        <taxon>Bacteroidota</taxon>
        <taxon>Flavobacteriia</taxon>
        <taxon>Flavobacteriales</taxon>
        <taxon>Flavobacteriaceae</taxon>
        <taxon>Flavobacterium</taxon>
    </lineage>
</organism>
<comment type="caution">
    <text evidence="1">The sequence shown here is derived from an EMBL/GenBank/DDBJ whole genome shotgun (WGS) entry which is preliminary data.</text>
</comment>
<protein>
    <submittedName>
        <fullName evidence="1">Uncharacterized protein</fullName>
    </submittedName>
</protein>